<evidence type="ECO:0000256" key="1">
    <source>
        <dbReference type="SAM" id="MobiDB-lite"/>
    </source>
</evidence>
<accession>A0A1X7BZK3</accession>
<reference evidence="2 3" key="1">
    <citation type="submission" date="2017-03" db="EMBL/GenBank/DDBJ databases">
        <authorList>
            <person name="Afonso C.L."/>
            <person name="Miller P.J."/>
            <person name="Scott M.A."/>
            <person name="Spackman E."/>
            <person name="Goraichik I."/>
            <person name="Dimitrov K.M."/>
            <person name="Suarez D.L."/>
            <person name="Swayne D.E."/>
        </authorList>
    </citation>
    <scope>NUCLEOTIDE SEQUENCE [LARGE SCALE GENOMIC DNA]</scope>
    <source>
        <strain evidence="2 3">CECT 7745</strain>
    </source>
</reference>
<keyword evidence="3" id="KW-1185">Reference proteome</keyword>
<feature type="compositionally biased region" description="Basic and acidic residues" evidence="1">
    <location>
        <begin position="1"/>
        <end position="10"/>
    </location>
</feature>
<gene>
    <name evidence="2" type="ORF">ROA7745_04579</name>
</gene>
<name>A0A1X7BZK3_9RHOB</name>
<sequence>MFRNQVEHLAKGGNMDPSNALDELRATSEAARRQELLSRDDIAREYKGISRRWLELAALNGRGPPMVRLSARMVRYQRGAFEDWLESHVVSNTSQQTNTSRGCQK</sequence>
<evidence type="ECO:0000313" key="3">
    <source>
        <dbReference type="Proteomes" id="UP000193224"/>
    </source>
</evidence>
<dbReference type="AlphaFoldDB" id="A0A1X7BZK3"/>
<organism evidence="2 3">
    <name type="scientific">Roseovarius aestuarii</name>
    <dbReference type="NCBI Taxonomy" id="475083"/>
    <lineage>
        <taxon>Bacteria</taxon>
        <taxon>Pseudomonadati</taxon>
        <taxon>Pseudomonadota</taxon>
        <taxon>Alphaproteobacteria</taxon>
        <taxon>Rhodobacterales</taxon>
        <taxon>Roseobacteraceae</taxon>
        <taxon>Roseovarius</taxon>
    </lineage>
</organism>
<dbReference type="Proteomes" id="UP000193224">
    <property type="component" value="Unassembled WGS sequence"/>
</dbReference>
<feature type="region of interest" description="Disordered" evidence="1">
    <location>
        <begin position="1"/>
        <end position="20"/>
    </location>
</feature>
<proteinExistence type="predicted"/>
<dbReference type="RefSeq" id="WP_085802596.1">
    <property type="nucleotide sequence ID" value="NZ_JBHTKS010000013.1"/>
</dbReference>
<dbReference type="EMBL" id="FWXB01000039">
    <property type="protein sequence ID" value="SMC14709.1"/>
    <property type="molecule type" value="Genomic_DNA"/>
</dbReference>
<protein>
    <submittedName>
        <fullName evidence="2">Uncharacterized protein</fullName>
    </submittedName>
</protein>
<evidence type="ECO:0000313" key="2">
    <source>
        <dbReference type="EMBL" id="SMC14709.1"/>
    </source>
</evidence>